<dbReference type="OrthoDB" id="6367736at2759"/>
<dbReference type="EMBL" id="QCYY01001394">
    <property type="protein sequence ID" value="ROT78369.1"/>
    <property type="molecule type" value="Genomic_DNA"/>
</dbReference>
<dbReference type="STRING" id="6689.A0A423TPJ3"/>
<gene>
    <name evidence="2" type="ORF">C7M84_002918</name>
</gene>
<reference evidence="2 3" key="1">
    <citation type="submission" date="2018-04" db="EMBL/GenBank/DDBJ databases">
        <authorList>
            <person name="Zhang X."/>
            <person name="Yuan J."/>
            <person name="Li F."/>
            <person name="Xiang J."/>
        </authorList>
    </citation>
    <scope>NUCLEOTIDE SEQUENCE [LARGE SCALE GENOMIC DNA]</scope>
    <source>
        <tissue evidence="2">Muscle</tissue>
    </source>
</reference>
<protein>
    <recommendedName>
        <fullName evidence="1">Reverse transcriptase domain-containing protein</fullName>
    </recommendedName>
</protein>
<dbReference type="GO" id="GO:0071897">
    <property type="term" value="P:DNA biosynthetic process"/>
    <property type="evidence" value="ECO:0007669"/>
    <property type="project" value="UniProtKB-ARBA"/>
</dbReference>
<sequence length="385" mass="42411">MKSNWWEKKAVELQAAADNHDMKSLHDGLRIMYGPKVSGSTPVRTCDQSTLLTEKTEILAHWAEHFKSVLNRDSTISEEAIASLPQLQLKESLSDPPTSAKVIKAVKQTTPGKAPGTDGIYRNGGDPFQCGFRAGRGTSDMVFAVRQVQEKCSKQNQELHLVVDLTNAFDTVNRNGLWKILQKFGCPDKLTALIASFHNGMQARVQENGDASDPFQVRNGVKQGCILAPTLFSILFAAMLLDAFCECIRGVYISFRTDGKLFNLQRLKAKTRVFEAILWDFLFADDRALAAHSHEDMQYITDCFVVACRRFGLTISLGKIKAMFQPSPSQAANAPPPPPIIISNTEIKTVDSFGYLGSTIMSSGSLDGEVMLRIRKASAAFGQLT</sequence>
<evidence type="ECO:0000313" key="3">
    <source>
        <dbReference type="Proteomes" id="UP000283509"/>
    </source>
</evidence>
<reference evidence="2 3" key="2">
    <citation type="submission" date="2019-01" db="EMBL/GenBank/DDBJ databases">
        <title>The decoding of complex shrimp genome reveals the adaptation for benthos swimmer, frequently molting mechanism and breeding impact on genome.</title>
        <authorList>
            <person name="Sun Y."/>
            <person name="Gao Y."/>
            <person name="Yu Y."/>
        </authorList>
    </citation>
    <scope>NUCLEOTIDE SEQUENCE [LARGE SCALE GENOMIC DNA]</scope>
    <source>
        <tissue evidence="2">Muscle</tissue>
    </source>
</reference>
<dbReference type="InterPro" id="IPR000477">
    <property type="entry name" value="RT_dom"/>
</dbReference>
<dbReference type="SUPFAM" id="SSF56672">
    <property type="entry name" value="DNA/RNA polymerases"/>
    <property type="match status" value="1"/>
</dbReference>
<dbReference type="PANTHER" id="PTHR47027">
    <property type="entry name" value="REVERSE TRANSCRIPTASE DOMAIN-CONTAINING PROTEIN"/>
    <property type="match status" value="1"/>
</dbReference>
<keyword evidence="3" id="KW-1185">Reference proteome</keyword>
<dbReference type="InterPro" id="IPR043502">
    <property type="entry name" value="DNA/RNA_pol_sf"/>
</dbReference>
<dbReference type="Pfam" id="PF00078">
    <property type="entry name" value="RVT_1"/>
    <property type="match status" value="1"/>
</dbReference>
<feature type="domain" description="Reverse transcriptase" evidence="1">
    <location>
        <begin position="1"/>
        <end position="360"/>
    </location>
</feature>
<dbReference type="PROSITE" id="PS50878">
    <property type="entry name" value="RT_POL"/>
    <property type="match status" value="1"/>
</dbReference>
<dbReference type="AlphaFoldDB" id="A0A423TPJ3"/>
<organism evidence="2 3">
    <name type="scientific">Penaeus vannamei</name>
    <name type="common">Whiteleg shrimp</name>
    <name type="synonym">Litopenaeus vannamei</name>
    <dbReference type="NCBI Taxonomy" id="6689"/>
    <lineage>
        <taxon>Eukaryota</taxon>
        <taxon>Metazoa</taxon>
        <taxon>Ecdysozoa</taxon>
        <taxon>Arthropoda</taxon>
        <taxon>Crustacea</taxon>
        <taxon>Multicrustacea</taxon>
        <taxon>Malacostraca</taxon>
        <taxon>Eumalacostraca</taxon>
        <taxon>Eucarida</taxon>
        <taxon>Decapoda</taxon>
        <taxon>Dendrobranchiata</taxon>
        <taxon>Penaeoidea</taxon>
        <taxon>Penaeidae</taxon>
        <taxon>Penaeus</taxon>
    </lineage>
</organism>
<comment type="caution">
    <text evidence="2">The sequence shown here is derived from an EMBL/GenBank/DDBJ whole genome shotgun (WGS) entry which is preliminary data.</text>
</comment>
<proteinExistence type="predicted"/>
<name>A0A423TPJ3_PENVA</name>
<accession>A0A423TPJ3</accession>
<dbReference type="Proteomes" id="UP000283509">
    <property type="component" value="Unassembled WGS sequence"/>
</dbReference>
<evidence type="ECO:0000313" key="2">
    <source>
        <dbReference type="EMBL" id="ROT78369.1"/>
    </source>
</evidence>
<evidence type="ECO:0000259" key="1">
    <source>
        <dbReference type="PROSITE" id="PS50878"/>
    </source>
</evidence>
<dbReference type="PANTHER" id="PTHR47027:SF20">
    <property type="entry name" value="REVERSE TRANSCRIPTASE-LIKE PROTEIN WITH RNA-DIRECTED DNA POLYMERASE DOMAIN"/>
    <property type="match status" value="1"/>
</dbReference>